<reference evidence="2" key="1">
    <citation type="journal article" date="2022" name="Mol. Ecol. Resour.">
        <title>The genomes of chicory, endive, great burdock and yacon provide insights into Asteraceae palaeo-polyploidization history and plant inulin production.</title>
        <authorList>
            <person name="Fan W."/>
            <person name="Wang S."/>
            <person name="Wang H."/>
            <person name="Wang A."/>
            <person name="Jiang F."/>
            <person name="Liu H."/>
            <person name="Zhao H."/>
            <person name="Xu D."/>
            <person name="Zhang Y."/>
        </authorList>
    </citation>
    <scope>NUCLEOTIDE SEQUENCE [LARGE SCALE GENOMIC DNA]</scope>
    <source>
        <strain evidence="2">cv. Yunnan</strain>
    </source>
</reference>
<accession>A0ACB9J336</accession>
<dbReference type="EMBL" id="CM042022">
    <property type="protein sequence ID" value="KAI3814709.1"/>
    <property type="molecule type" value="Genomic_DNA"/>
</dbReference>
<evidence type="ECO:0000313" key="1">
    <source>
        <dbReference type="EMBL" id="KAI3814709.1"/>
    </source>
</evidence>
<organism evidence="1 2">
    <name type="scientific">Smallanthus sonchifolius</name>
    <dbReference type="NCBI Taxonomy" id="185202"/>
    <lineage>
        <taxon>Eukaryota</taxon>
        <taxon>Viridiplantae</taxon>
        <taxon>Streptophyta</taxon>
        <taxon>Embryophyta</taxon>
        <taxon>Tracheophyta</taxon>
        <taxon>Spermatophyta</taxon>
        <taxon>Magnoliopsida</taxon>
        <taxon>eudicotyledons</taxon>
        <taxon>Gunneridae</taxon>
        <taxon>Pentapetalae</taxon>
        <taxon>asterids</taxon>
        <taxon>campanulids</taxon>
        <taxon>Asterales</taxon>
        <taxon>Asteraceae</taxon>
        <taxon>Asteroideae</taxon>
        <taxon>Heliantheae alliance</taxon>
        <taxon>Millerieae</taxon>
        <taxon>Smallanthus</taxon>
    </lineage>
</organism>
<comment type="caution">
    <text evidence="1">The sequence shown here is derived from an EMBL/GenBank/DDBJ whole genome shotgun (WGS) entry which is preliminary data.</text>
</comment>
<dbReference type="Proteomes" id="UP001056120">
    <property type="component" value="Linkage Group LG05"/>
</dbReference>
<keyword evidence="2" id="KW-1185">Reference proteome</keyword>
<reference evidence="1 2" key="2">
    <citation type="journal article" date="2022" name="Mol. Ecol. Resour.">
        <title>The genomes of chicory, endive, great burdock and yacon provide insights into Asteraceae paleo-polyploidization history and plant inulin production.</title>
        <authorList>
            <person name="Fan W."/>
            <person name="Wang S."/>
            <person name="Wang H."/>
            <person name="Wang A."/>
            <person name="Jiang F."/>
            <person name="Liu H."/>
            <person name="Zhao H."/>
            <person name="Xu D."/>
            <person name="Zhang Y."/>
        </authorList>
    </citation>
    <scope>NUCLEOTIDE SEQUENCE [LARGE SCALE GENOMIC DNA]</scope>
    <source>
        <strain evidence="2">cv. Yunnan</strain>
        <tissue evidence="1">Leaves</tissue>
    </source>
</reference>
<sequence length="839" mass="97200">MSSFSPFIVKLYWGGQVSFVNGVIICDESTLTSSFFVRYDSMSYVELVDTIYNHVQLDRNSYSLKLVLYYTFQGVHASSYLSDEEGVSMLYFLAANEVNYFGQIFVSQVPKVTIQHESFMELMRGFSAPQSNDYEVGASTYTNLENPTLDQHIDDEEDLNSLNSESENGDTEDSEVPPSDDDSGDEVILPQSSEEYNSGIYQGFPTGPVEAYDEVAELRTAELPDFDNEDQMDIWNPESNQIRVGMFFHSKKEVVNAVLSWNVACNREVIVTETRKTCWRAKCYTKAPKYNEPLPNTPPCRWAASACLKKNQHMWQLTKWVAAHNCYGTVQRNNNRCLRSKDVAFHISSAVQADISFPVKQVKVLIKDLLHVDITYSKAWLGRRIAIENIFGSWDSNFNELPMYIKALKASNRGTVVEWLHHPHGSSQCATFKYVFWVFKPSIDAFHLCQPFISVDGTHLKGPYRSKLLIAVSKNANNYILPVAYAIVDEETNESWAWFFMMFREHVVNETMGPLCVISDRHAGIVNAMTSLEGWMEPNAYHRFCLRHVRSNLMKRFKSASLKKLCWAIGSTTQARKYMAAVAQMKIINEDAWLYLNNIPKTHWTLRYDRGHRRWGNLTTNISESLNNALRDARLLPIKACIDYTFQKDVSQYVKHTEIAINCQTALPPRMWSVFNNRDRRAQDHRVFKYDHVEETYRVTSRMETNDYGGNDYTVEFKRKKCTCRKWQMERFPCSHAIAVCRHRNGLPNEIVDSRYYTSTYRQQYSGHYHPLPHKDLWRGAGWCIQGDPSKVTTLRGRRRARRMHNEMDVHYPDEPRHYKCGLCKETGHNRKSCPYRNQ</sequence>
<name>A0ACB9J336_9ASTR</name>
<protein>
    <submittedName>
        <fullName evidence="1">Uncharacterized protein</fullName>
    </submittedName>
</protein>
<proteinExistence type="predicted"/>
<gene>
    <name evidence="1" type="ORF">L1987_14353</name>
</gene>
<evidence type="ECO:0000313" key="2">
    <source>
        <dbReference type="Proteomes" id="UP001056120"/>
    </source>
</evidence>